<evidence type="ECO:0000259" key="3">
    <source>
        <dbReference type="SMART" id="SM00331"/>
    </source>
</evidence>
<dbReference type="Pfam" id="PF01590">
    <property type="entry name" value="GAF"/>
    <property type="match status" value="1"/>
</dbReference>
<feature type="domain" description="PPM-type phosphatase" evidence="3">
    <location>
        <begin position="223"/>
        <end position="486"/>
    </location>
</feature>
<evidence type="ECO:0000313" key="5">
    <source>
        <dbReference type="Proteomes" id="UP000654482"/>
    </source>
</evidence>
<dbReference type="InterPro" id="IPR036457">
    <property type="entry name" value="PPM-type-like_dom_sf"/>
</dbReference>
<dbReference type="SMART" id="SM00065">
    <property type="entry name" value="GAF"/>
    <property type="match status" value="1"/>
</dbReference>
<dbReference type="InterPro" id="IPR029016">
    <property type="entry name" value="GAF-like_dom_sf"/>
</dbReference>
<gene>
    <name evidence="4" type="ORF">IQ249_06245</name>
</gene>
<keyword evidence="1" id="KW-0378">Hydrolase</keyword>
<organism evidence="4 5">
    <name type="scientific">Lusitaniella coriacea LEGE 07157</name>
    <dbReference type="NCBI Taxonomy" id="945747"/>
    <lineage>
        <taxon>Bacteria</taxon>
        <taxon>Bacillati</taxon>
        <taxon>Cyanobacteriota</taxon>
        <taxon>Cyanophyceae</taxon>
        <taxon>Spirulinales</taxon>
        <taxon>Lusitaniellaceae</taxon>
        <taxon>Lusitaniella</taxon>
    </lineage>
</organism>
<accession>A0A8J7AXN3</accession>
<dbReference type="SUPFAM" id="SSF55781">
    <property type="entry name" value="GAF domain-like"/>
    <property type="match status" value="1"/>
</dbReference>
<dbReference type="AlphaFoldDB" id="A0A8J7AXN3"/>
<dbReference type="InterPro" id="IPR052016">
    <property type="entry name" value="Bact_Sigma-Reg"/>
</dbReference>
<feature type="domain" description="GAF" evidence="2">
    <location>
        <begin position="47"/>
        <end position="195"/>
    </location>
</feature>
<dbReference type="Proteomes" id="UP000654482">
    <property type="component" value="Unassembled WGS sequence"/>
</dbReference>
<dbReference type="SUPFAM" id="SSF81606">
    <property type="entry name" value="PP2C-like"/>
    <property type="match status" value="1"/>
</dbReference>
<evidence type="ECO:0000313" key="4">
    <source>
        <dbReference type="EMBL" id="MBE9115497.1"/>
    </source>
</evidence>
<keyword evidence="5" id="KW-1185">Reference proteome</keyword>
<protein>
    <submittedName>
        <fullName evidence="4">SpoIIE family protein phosphatase</fullName>
    </submittedName>
</protein>
<evidence type="ECO:0000256" key="1">
    <source>
        <dbReference type="ARBA" id="ARBA00022801"/>
    </source>
</evidence>
<dbReference type="RefSeq" id="WP_194028592.1">
    <property type="nucleotide sequence ID" value="NZ_JADEWZ010000007.1"/>
</dbReference>
<dbReference type="EMBL" id="JADEWZ010000007">
    <property type="protein sequence ID" value="MBE9115497.1"/>
    <property type="molecule type" value="Genomic_DNA"/>
</dbReference>
<dbReference type="PANTHER" id="PTHR43156:SF2">
    <property type="entry name" value="STAGE II SPORULATION PROTEIN E"/>
    <property type="match status" value="1"/>
</dbReference>
<name>A0A8J7AXN3_9CYAN</name>
<reference evidence="4" key="1">
    <citation type="submission" date="2020-10" db="EMBL/GenBank/DDBJ databases">
        <authorList>
            <person name="Castelo-Branco R."/>
            <person name="Eusebio N."/>
            <person name="Adriana R."/>
            <person name="Vieira A."/>
            <person name="Brugerolle De Fraissinette N."/>
            <person name="Rezende De Castro R."/>
            <person name="Schneider M.P."/>
            <person name="Vasconcelos V."/>
            <person name="Leao P.N."/>
        </authorList>
    </citation>
    <scope>NUCLEOTIDE SEQUENCE</scope>
    <source>
        <strain evidence="4">LEGE 07157</strain>
    </source>
</reference>
<comment type="caution">
    <text evidence="4">The sequence shown here is derived from an EMBL/GenBank/DDBJ whole genome shotgun (WGS) entry which is preliminary data.</text>
</comment>
<dbReference type="GO" id="GO:0016791">
    <property type="term" value="F:phosphatase activity"/>
    <property type="evidence" value="ECO:0007669"/>
    <property type="project" value="TreeGrafter"/>
</dbReference>
<dbReference type="SMART" id="SM00331">
    <property type="entry name" value="PP2C_SIG"/>
    <property type="match status" value="1"/>
</dbReference>
<dbReference type="Pfam" id="PF07228">
    <property type="entry name" value="SpoIIE"/>
    <property type="match status" value="1"/>
</dbReference>
<dbReference type="PANTHER" id="PTHR43156">
    <property type="entry name" value="STAGE II SPORULATION PROTEIN E-RELATED"/>
    <property type="match status" value="1"/>
</dbReference>
<dbReference type="InterPro" id="IPR001932">
    <property type="entry name" value="PPM-type_phosphatase-like_dom"/>
</dbReference>
<dbReference type="InterPro" id="IPR003018">
    <property type="entry name" value="GAF"/>
</dbReference>
<evidence type="ECO:0000259" key="2">
    <source>
        <dbReference type="SMART" id="SM00065"/>
    </source>
</evidence>
<dbReference type="Gene3D" id="3.60.40.10">
    <property type="entry name" value="PPM-type phosphatase domain"/>
    <property type="match status" value="1"/>
</dbReference>
<proteinExistence type="predicted"/>
<sequence length="493" mass="55217">MGDRDLSLNPTDREWESFRREVAANALPKKLLEILVAMVRTSPTGEMLQTTLQQTLDVSTELTHAEEGRIFLFDREGRASHWIFSRNESPPNLSQEQLEGILERGLTGWVKQYRQVGLSLDTEKDERWVDLDRTSYRARSALIVPILKEDYLLGILSLLHSQPGHFSSKTADLMQVTTNQIALVLHNAQLFAELTRQKKALDRELEMGQCIQQNFLPPQLPQYQGWEIAAFFKPARLLSGDFYDFFELPNRQLGIVIADVCDKGVGAALFMALFRSLIRIFSGQTALEGVSFNSPFTSGLVDKLSSIPAPLESISLSEKIYTSYRRPNIAHINALKAVRLTNNYIALNHGELSMFATLFFGVLDPKTGNLTYINAGHNPLWILESQGGVKESLEPTGPAVGLLPNLKFKIRQTRLEQGEMLLGYTDGVTEARAPGGEFFTTERLQKMVDPTVGRASTLLEEIAARVLEHTGVANQFDDITLLAVRREPSIEKS</sequence>
<dbReference type="Gene3D" id="3.30.450.40">
    <property type="match status" value="1"/>
</dbReference>